<name>A0ABT0ZX19_9PSEU</name>
<sequence length="313" mass="34039">MMATAGEPPAGSGWAFEFKWDGVRAIIGTAGERIQLTSRNGNDVTLGYPELAGIGLGGGRRLLLDGELVALDPGGRPDFGLLQHRMHVRSPGPELQAAVPVQLYVFDLLEVDGTSLVREPHDTRRAQLLELGLDTAPGVAVPPSFADVTGGQLLEVARAHRLEGIVAKRRRSRYEPGRRSTTWIKTALMTTQEIVVGGWTPGGGRRASTLGALLLGAYDDGGALRFLGHVGTGFTDAVLHDLLDRLRPIERPRSPFDEDVPAEYARRARWAQPLLVGEVVYRSMTHDGRLRHAVWRGLRPDREPAEAQLPALP</sequence>
<reference evidence="6" key="1">
    <citation type="submission" date="2021-04" db="EMBL/GenBank/DDBJ databases">
        <title>Pseudonocardia sp. nov., isolated from sandy soil of mangrove forest.</title>
        <authorList>
            <person name="Zan Z."/>
            <person name="Huang R."/>
            <person name="Liu W."/>
        </authorList>
    </citation>
    <scope>NUCLEOTIDE SEQUENCE</scope>
    <source>
        <strain evidence="6">S2-4</strain>
    </source>
</reference>
<organism evidence="6 7">
    <name type="scientific">Pseudonocardia humida</name>
    <dbReference type="NCBI Taxonomy" id="2800819"/>
    <lineage>
        <taxon>Bacteria</taxon>
        <taxon>Bacillati</taxon>
        <taxon>Actinomycetota</taxon>
        <taxon>Actinomycetes</taxon>
        <taxon>Pseudonocardiales</taxon>
        <taxon>Pseudonocardiaceae</taxon>
        <taxon>Pseudonocardia</taxon>
    </lineage>
</organism>
<dbReference type="InterPro" id="IPR012309">
    <property type="entry name" value="DNA_ligase_ATP-dep_C"/>
</dbReference>
<dbReference type="SUPFAM" id="SSF56091">
    <property type="entry name" value="DNA ligase/mRNA capping enzyme, catalytic domain"/>
    <property type="match status" value="1"/>
</dbReference>
<protein>
    <recommendedName>
        <fullName evidence="2">DNA ligase (ATP)</fullName>
        <ecNumber evidence="2">6.5.1.1</ecNumber>
    </recommendedName>
</protein>
<keyword evidence="7" id="KW-1185">Reference proteome</keyword>
<comment type="catalytic activity">
    <reaction evidence="4">
        <text>ATP + (deoxyribonucleotide)n-3'-hydroxyl + 5'-phospho-(deoxyribonucleotide)m = (deoxyribonucleotide)n+m + AMP + diphosphate.</text>
        <dbReference type="EC" id="6.5.1.1"/>
    </reaction>
</comment>
<comment type="similarity">
    <text evidence="1">Belongs to the ATP-dependent DNA ligase family.</text>
</comment>
<dbReference type="InterPro" id="IPR012310">
    <property type="entry name" value="DNA_ligase_ATP-dep_cent"/>
</dbReference>
<dbReference type="Gene3D" id="3.30.470.30">
    <property type="entry name" value="DNA ligase/mRNA capping enzyme"/>
    <property type="match status" value="1"/>
</dbReference>
<dbReference type="PROSITE" id="PS50160">
    <property type="entry name" value="DNA_LIGASE_A3"/>
    <property type="match status" value="1"/>
</dbReference>
<accession>A0ABT0ZX19</accession>
<evidence type="ECO:0000259" key="5">
    <source>
        <dbReference type="PROSITE" id="PS50160"/>
    </source>
</evidence>
<proteinExistence type="inferred from homology"/>
<dbReference type="InterPro" id="IPR012340">
    <property type="entry name" value="NA-bd_OB-fold"/>
</dbReference>
<dbReference type="Gene3D" id="2.40.50.140">
    <property type="entry name" value="Nucleic acid-binding proteins"/>
    <property type="match status" value="1"/>
</dbReference>
<dbReference type="SUPFAM" id="SSF50249">
    <property type="entry name" value="Nucleic acid-binding proteins"/>
    <property type="match status" value="1"/>
</dbReference>
<feature type="domain" description="ATP-dependent DNA ligase family profile" evidence="5">
    <location>
        <begin position="94"/>
        <end position="219"/>
    </location>
</feature>
<dbReference type="CDD" id="cd07906">
    <property type="entry name" value="Adenylation_DNA_ligase_LigD_LigC"/>
    <property type="match status" value="1"/>
</dbReference>
<evidence type="ECO:0000256" key="4">
    <source>
        <dbReference type="ARBA" id="ARBA00034003"/>
    </source>
</evidence>
<dbReference type="NCBIfam" id="TIGR02779">
    <property type="entry name" value="NHEJ_ligase_lig"/>
    <property type="match status" value="1"/>
</dbReference>
<evidence type="ECO:0000313" key="7">
    <source>
        <dbReference type="Proteomes" id="UP001165283"/>
    </source>
</evidence>
<dbReference type="CDD" id="cd07971">
    <property type="entry name" value="OBF_DNA_ligase_LigD"/>
    <property type="match status" value="1"/>
</dbReference>
<dbReference type="InterPro" id="IPR050191">
    <property type="entry name" value="ATP-dep_DNA_ligase"/>
</dbReference>
<dbReference type="InterPro" id="IPR014146">
    <property type="entry name" value="LigD_ligase_dom"/>
</dbReference>
<dbReference type="Gene3D" id="3.30.1490.70">
    <property type="match status" value="1"/>
</dbReference>
<dbReference type="GO" id="GO:0016874">
    <property type="term" value="F:ligase activity"/>
    <property type="evidence" value="ECO:0007669"/>
    <property type="project" value="UniProtKB-KW"/>
</dbReference>
<comment type="caution">
    <text evidence="6">The sequence shown here is derived from an EMBL/GenBank/DDBJ whole genome shotgun (WGS) entry which is preliminary data.</text>
</comment>
<keyword evidence="3 6" id="KW-0436">Ligase</keyword>
<dbReference type="Pfam" id="PF04679">
    <property type="entry name" value="DNA_ligase_A_C"/>
    <property type="match status" value="1"/>
</dbReference>
<dbReference type="EMBL" id="JAGSOV010000020">
    <property type="protein sequence ID" value="MCO1655266.1"/>
    <property type="molecule type" value="Genomic_DNA"/>
</dbReference>
<dbReference type="InterPro" id="IPR016059">
    <property type="entry name" value="DNA_ligase_ATP-dep_CS"/>
</dbReference>
<evidence type="ECO:0000256" key="1">
    <source>
        <dbReference type="ARBA" id="ARBA00007572"/>
    </source>
</evidence>
<evidence type="ECO:0000256" key="3">
    <source>
        <dbReference type="ARBA" id="ARBA00022598"/>
    </source>
</evidence>
<gene>
    <name evidence="6" type="primary">ligD</name>
    <name evidence="6" type="ORF">KDL28_09385</name>
</gene>
<dbReference type="Proteomes" id="UP001165283">
    <property type="component" value="Unassembled WGS sequence"/>
</dbReference>
<evidence type="ECO:0000313" key="6">
    <source>
        <dbReference type="EMBL" id="MCO1655266.1"/>
    </source>
</evidence>
<dbReference type="EC" id="6.5.1.1" evidence="2"/>
<dbReference type="PANTHER" id="PTHR45674">
    <property type="entry name" value="DNA LIGASE 1/3 FAMILY MEMBER"/>
    <property type="match status" value="1"/>
</dbReference>
<dbReference type="PROSITE" id="PS00697">
    <property type="entry name" value="DNA_LIGASE_A1"/>
    <property type="match status" value="1"/>
</dbReference>
<dbReference type="Pfam" id="PF01068">
    <property type="entry name" value="DNA_ligase_A_M"/>
    <property type="match status" value="1"/>
</dbReference>
<dbReference type="PANTHER" id="PTHR45674:SF4">
    <property type="entry name" value="DNA LIGASE 1"/>
    <property type="match status" value="1"/>
</dbReference>
<evidence type="ECO:0000256" key="2">
    <source>
        <dbReference type="ARBA" id="ARBA00012727"/>
    </source>
</evidence>